<evidence type="ECO:0000256" key="2">
    <source>
        <dbReference type="SAM" id="Phobius"/>
    </source>
</evidence>
<keyword evidence="2" id="KW-0472">Membrane</keyword>
<dbReference type="SUPFAM" id="SSF56112">
    <property type="entry name" value="Protein kinase-like (PK-like)"/>
    <property type="match status" value="1"/>
</dbReference>
<gene>
    <name evidence="4" type="ORF">PPSIR1_24759</name>
</gene>
<protein>
    <submittedName>
        <fullName evidence="4">PknL</fullName>
    </submittedName>
</protein>
<feature type="region of interest" description="Disordered" evidence="1">
    <location>
        <begin position="1"/>
        <end position="26"/>
    </location>
</feature>
<organism evidence="4 5">
    <name type="scientific">Plesiocystis pacifica SIR-1</name>
    <dbReference type="NCBI Taxonomy" id="391625"/>
    <lineage>
        <taxon>Bacteria</taxon>
        <taxon>Pseudomonadati</taxon>
        <taxon>Myxococcota</taxon>
        <taxon>Polyangia</taxon>
        <taxon>Nannocystales</taxon>
        <taxon>Nannocystaceae</taxon>
        <taxon>Plesiocystis</taxon>
    </lineage>
</organism>
<dbReference type="Proteomes" id="UP000005801">
    <property type="component" value="Unassembled WGS sequence"/>
</dbReference>
<dbReference type="GO" id="GO:0004672">
    <property type="term" value="F:protein kinase activity"/>
    <property type="evidence" value="ECO:0007669"/>
    <property type="project" value="InterPro"/>
</dbReference>
<feature type="region of interest" description="Disordered" evidence="1">
    <location>
        <begin position="348"/>
        <end position="385"/>
    </location>
</feature>
<evidence type="ECO:0000256" key="1">
    <source>
        <dbReference type="SAM" id="MobiDB-lite"/>
    </source>
</evidence>
<comment type="caution">
    <text evidence="4">The sequence shown here is derived from an EMBL/GenBank/DDBJ whole genome shotgun (WGS) entry which is preliminary data.</text>
</comment>
<feature type="transmembrane region" description="Helical" evidence="2">
    <location>
        <begin position="321"/>
        <end position="342"/>
    </location>
</feature>
<dbReference type="Gene3D" id="1.10.1130.10">
    <property type="entry name" value="Flavocytochrome C3, Chain A"/>
    <property type="match status" value="1"/>
</dbReference>
<dbReference type="EMBL" id="ABCS01000045">
    <property type="protein sequence ID" value="EDM77454.1"/>
    <property type="molecule type" value="Genomic_DNA"/>
</dbReference>
<dbReference type="eggNOG" id="COG0515">
    <property type="taxonomic scope" value="Bacteria"/>
</dbReference>
<name>A6G9E6_9BACT</name>
<keyword evidence="5" id="KW-1185">Reference proteome</keyword>
<feature type="region of interest" description="Disordered" evidence="1">
    <location>
        <begin position="277"/>
        <end position="313"/>
    </location>
</feature>
<dbReference type="STRING" id="391625.PPSIR1_24759"/>
<sequence length="1068" mass="113527">MHEDRDGDVASSALPGERELGDTEGVAVDEAGLSVEALEDGRERWRLPAVADEDGRSVELERWLTLGRAGVGGVVELGSDAEGPWLIRAGFEGARLADRLSTREPWPHEQAVGVVRGIAALLVAVEAVEIVPGLIEPTAIVLAEGDGQLSPRWPADAGLRQSALGQGSAAVPVVTHLPRQWLTPSVAAGRAPTAADNRWLLGLILYRMLAGESPLAGLGLRSAIDRLESGVPPLPESIARGLPPGLHSGLLRLLDGDPQRRPASAQAIVEWLDGLGESKRAEPEPPPLEPAPVAAPEPPPPARALATGASSRRRARRGRPLLFVAAAIGLGLMGSAWIVSLLDGATEDRASDASPEPSASKPTMPARAPLDAAHTSPEDCASCHPRQSAEWKRSVMGHASKSPLFQALEILIQEQAGRSDDCPGGAGILREADPRTACRDPNTNLAITGAGGALWCANCHTPRENLLAALPAWDGLSSSSPTRRPLRDLQPESTSEGIDCGFCHQVHGPVAAGLNPTPGTLPGVYAGNPSWLDTASGRVFSMRPEDDLGQPGIANSGYSLDPDGFLAPTDLSALDAELVPGEVHRRTPPQAKAYLESSDFCGACHDVRLFGNDAVATPATGQHFRRLRNAYSEWRDWASLERAAGREPADCQDCHMSTFPGVCVPGDPAAPVAGEVDITALRRACPPGTHFESRSPGEYADLGVVAAAVSEPGTEQAAGLSTHYFSGVDIPLTPEFDGRYIDQPELDVLGIPLGGDQRRDLLLGRSFHFDLGQARVLGRRLELPVDIENTGAGHQIPAGFSQEREFWVHLRITDARGRLVYEVGRVGAGDEDLRDKIFLAVNVDDRLRDEQGRPLGMFGADVVDGPDHPQWQALDGNPDDPFRRPAPTRFRGRGLINLQNGFLRCVSCIGVIDAEGRCQAVGAAQAATRAARYTDAPSDPDTGACLSNLAGEEALFETYFPVGSLDARRGVVEGPDAIIDVRSAPPGVPLRWTYELELGAGIEGPLTVEASLLFRAFPPFLVRTFADYEALQAARGLRPSGPLVTHDMLDRLEIVEIATVTRTVALTD</sequence>
<feature type="compositionally biased region" description="Pro residues" evidence="1">
    <location>
        <begin position="284"/>
        <end position="302"/>
    </location>
</feature>
<dbReference type="eggNOG" id="COG4885">
    <property type="taxonomic scope" value="Bacteria"/>
</dbReference>
<keyword evidence="2" id="KW-0812">Transmembrane</keyword>
<accession>A6G9E6</accession>
<evidence type="ECO:0000313" key="4">
    <source>
        <dbReference type="EMBL" id="EDM77454.1"/>
    </source>
</evidence>
<dbReference type="InterPro" id="IPR011009">
    <property type="entry name" value="Kinase-like_dom_sf"/>
</dbReference>
<evidence type="ECO:0000313" key="5">
    <source>
        <dbReference type="Proteomes" id="UP000005801"/>
    </source>
</evidence>
<reference evidence="4 5" key="1">
    <citation type="submission" date="2007-06" db="EMBL/GenBank/DDBJ databases">
        <authorList>
            <person name="Shimkets L."/>
            <person name="Ferriera S."/>
            <person name="Johnson J."/>
            <person name="Kravitz S."/>
            <person name="Beeson K."/>
            <person name="Sutton G."/>
            <person name="Rogers Y.-H."/>
            <person name="Friedman R."/>
            <person name="Frazier M."/>
            <person name="Venter J.C."/>
        </authorList>
    </citation>
    <scope>NUCLEOTIDE SEQUENCE [LARGE SCALE GENOMIC DNA]</scope>
    <source>
        <strain evidence="4 5">SIR-1</strain>
    </source>
</reference>
<evidence type="ECO:0000259" key="3">
    <source>
        <dbReference type="PROSITE" id="PS50011"/>
    </source>
</evidence>
<dbReference type="AlphaFoldDB" id="A6G9E6"/>
<dbReference type="Gene3D" id="1.10.510.10">
    <property type="entry name" value="Transferase(Phosphotransferase) domain 1"/>
    <property type="match status" value="1"/>
</dbReference>
<dbReference type="PROSITE" id="PS50011">
    <property type="entry name" value="PROTEIN_KINASE_DOM"/>
    <property type="match status" value="1"/>
</dbReference>
<keyword evidence="2" id="KW-1133">Transmembrane helix</keyword>
<feature type="domain" description="Protein kinase" evidence="3">
    <location>
        <begin position="1"/>
        <end position="272"/>
    </location>
</feature>
<dbReference type="InterPro" id="IPR036280">
    <property type="entry name" value="Multihaem_cyt_sf"/>
</dbReference>
<dbReference type="GO" id="GO:0005524">
    <property type="term" value="F:ATP binding"/>
    <property type="evidence" value="ECO:0007669"/>
    <property type="project" value="InterPro"/>
</dbReference>
<proteinExistence type="predicted"/>
<dbReference type="SUPFAM" id="SSF48695">
    <property type="entry name" value="Multiheme cytochromes"/>
    <property type="match status" value="1"/>
</dbReference>
<dbReference type="InterPro" id="IPR000719">
    <property type="entry name" value="Prot_kinase_dom"/>
</dbReference>